<dbReference type="Gene3D" id="1.20.5.170">
    <property type="match status" value="1"/>
</dbReference>
<dbReference type="Proteomes" id="UP000785613">
    <property type="component" value="Unassembled WGS sequence"/>
</dbReference>
<proteinExistence type="predicted"/>
<reference evidence="1 2" key="1">
    <citation type="submission" date="2019-09" db="EMBL/GenBank/DDBJ databases">
        <title>Taxonomy of Antarctic Massilia spp.: description of Massilia rubra sp. nov., Massilia aquatica sp. nov., Massilia mucilaginosa sp. nov., Massilia frigida sp. nov. isolated from streams, lakes and regoliths.</title>
        <authorList>
            <person name="Holochova P."/>
            <person name="Sedlacek I."/>
            <person name="Kralova S."/>
            <person name="Maslanova I."/>
            <person name="Busse H.-J."/>
            <person name="Stankova E."/>
            <person name="Vrbovska V."/>
            <person name="Kovarovic V."/>
            <person name="Bartak M."/>
            <person name="Svec P."/>
            <person name="Pantucek R."/>
        </authorList>
    </citation>
    <scope>NUCLEOTIDE SEQUENCE [LARGE SCALE GENOMIC DNA]</scope>
    <source>
        <strain evidence="1 2">CCM 8692</strain>
    </source>
</reference>
<evidence type="ECO:0000313" key="1">
    <source>
        <dbReference type="EMBL" id="NHZ33517.1"/>
    </source>
</evidence>
<accession>A0ABX0LNN7</accession>
<evidence type="ECO:0000313" key="2">
    <source>
        <dbReference type="Proteomes" id="UP000785613"/>
    </source>
</evidence>
<gene>
    <name evidence="1" type="ORF">F0185_07915</name>
</gene>
<comment type="caution">
    <text evidence="1">The sequence shown here is derived from an EMBL/GenBank/DDBJ whole genome shotgun (WGS) entry which is preliminary data.</text>
</comment>
<name>A0ABX0LNN7_9BURK</name>
<organism evidence="1 2">
    <name type="scientific">Massilia rubra</name>
    <dbReference type="NCBI Taxonomy" id="2607910"/>
    <lineage>
        <taxon>Bacteria</taxon>
        <taxon>Pseudomonadati</taxon>
        <taxon>Pseudomonadota</taxon>
        <taxon>Betaproteobacteria</taxon>
        <taxon>Burkholderiales</taxon>
        <taxon>Oxalobacteraceae</taxon>
        <taxon>Telluria group</taxon>
        <taxon>Massilia</taxon>
    </lineage>
</organism>
<dbReference type="EMBL" id="VUYU01000004">
    <property type="protein sequence ID" value="NHZ33517.1"/>
    <property type="molecule type" value="Genomic_DNA"/>
</dbReference>
<sequence length="102" mass="11016">MDMSDESRSQDGMEARVAHLEANVAAMMLDVSVMKTDVAVLRTDVGVMKLDVGVLKSTSATKGDVSEAKAAIVMWVTTAIFLSQLIPELIRLSAVCFSTPRR</sequence>
<keyword evidence="2" id="KW-1185">Reference proteome</keyword>
<dbReference type="RefSeq" id="WP_167223231.1">
    <property type="nucleotide sequence ID" value="NZ_VUYU01000004.1"/>
</dbReference>
<protein>
    <submittedName>
        <fullName evidence="1">Uncharacterized protein</fullName>
    </submittedName>
</protein>